<name>A0A397G5N4_ASPTH</name>
<evidence type="ECO:0000313" key="2">
    <source>
        <dbReference type="EMBL" id="RHZ44666.1"/>
    </source>
</evidence>
<dbReference type="AlphaFoldDB" id="A0A397G5N4"/>
<comment type="caution">
    <text evidence="2">The sequence shown here is derived from an EMBL/GenBank/DDBJ whole genome shotgun (WGS) entry which is preliminary data.</text>
</comment>
<dbReference type="GeneID" id="38122506"/>
<dbReference type="Proteomes" id="UP000215305">
    <property type="component" value="Unassembled WGS sequence"/>
</dbReference>
<dbReference type="EMBL" id="NKHU02000317">
    <property type="protein sequence ID" value="RHZ44666.1"/>
    <property type="molecule type" value="Genomic_DNA"/>
</dbReference>
<gene>
    <name evidence="2" type="ORF">CDV56_100532</name>
</gene>
<accession>A0A397G5N4</accession>
<dbReference type="VEuPathDB" id="FungiDB:CDV56_100532"/>
<organism evidence="2 3">
    <name type="scientific">Aspergillus thermomutatus</name>
    <name type="common">Neosartorya pseudofischeri</name>
    <dbReference type="NCBI Taxonomy" id="41047"/>
    <lineage>
        <taxon>Eukaryota</taxon>
        <taxon>Fungi</taxon>
        <taxon>Dikarya</taxon>
        <taxon>Ascomycota</taxon>
        <taxon>Pezizomycotina</taxon>
        <taxon>Eurotiomycetes</taxon>
        <taxon>Eurotiomycetidae</taxon>
        <taxon>Eurotiales</taxon>
        <taxon>Aspergillaceae</taxon>
        <taxon>Aspergillus</taxon>
        <taxon>Aspergillus subgen. Fumigati</taxon>
    </lineage>
</organism>
<keyword evidence="3" id="KW-1185">Reference proteome</keyword>
<proteinExistence type="predicted"/>
<evidence type="ECO:0000256" key="1">
    <source>
        <dbReference type="SAM" id="MobiDB-lite"/>
    </source>
</evidence>
<dbReference type="RefSeq" id="XP_026610438.1">
    <property type="nucleotide sequence ID" value="XM_026754151.1"/>
</dbReference>
<reference evidence="2" key="1">
    <citation type="submission" date="2018-08" db="EMBL/GenBank/DDBJ databases">
        <title>Draft genome sequence of azole-resistant Aspergillus thermomutatus (Neosartorya pseudofischeri) strain HMR AF 39, isolated from a human nasal aspirate.</title>
        <authorList>
            <person name="Parent-Michaud M."/>
            <person name="Dufresne P.J."/>
            <person name="Fournier E."/>
            <person name="Martineau C."/>
            <person name="Moreira S."/>
            <person name="Perkins V."/>
            <person name="De Repentigny L."/>
            <person name="Dufresne S.F."/>
        </authorList>
    </citation>
    <scope>NUCLEOTIDE SEQUENCE [LARGE SCALE GENOMIC DNA]</scope>
    <source>
        <strain evidence="2">HMR AF 39</strain>
    </source>
</reference>
<feature type="region of interest" description="Disordered" evidence="1">
    <location>
        <begin position="1"/>
        <end position="20"/>
    </location>
</feature>
<sequence length="70" mass="7598">MHWGMSVEEPQILDGTDDNVNVDSIEARSASSDRNPQARRIQASDQPLLAVLQRDIEAKGVLRGVAAADI</sequence>
<evidence type="ECO:0000313" key="3">
    <source>
        <dbReference type="Proteomes" id="UP000215305"/>
    </source>
</evidence>
<protein>
    <submittedName>
        <fullName evidence="2">Uncharacterized protein</fullName>
    </submittedName>
</protein>